<dbReference type="GO" id="GO:0003700">
    <property type="term" value="F:DNA-binding transcription factor activity"/>
    <property type="evidence" value="ECO:0007669"/>
    <property type="project" value="InterPro"/>
</dbReference>
<reference evidence="6 7" key="1">
    <citation type="submission" date="2019-01" db="EMBL/GenBank/DDBJ databases">
        <title>Novel species of Cellulomonas.</title>
        <authorList>
            <person name="Liu Q."/>
            <person name="Xin Y.-H."/>
        </authorList>
    </citation>
    <scope>NUCLEOTIDE SEQUENCE [LARGE SCALE GENOMIC DNA]</scope>
    <source>
        <strain evidence="6 7">HLT2-17</strain>
    </source>
</reference>
<name>A0A4Q5MZD6_9MICO</name>
<dbReference type="Gene3D" id="3.40.190.10">
    <property type="entry name" value="Periplasmic binding protein-like II"/>
    <property type="match status" value="2"/>
</dbReference>
<dbReference type="PANTHER" id="PTHR30346:SF29">
    <property type="entry name" value="LYSR SUBSTRATE-BINDING"/>
    <property type="match status" value="1"/>
</dbReference>
<dbReference type="SUPFAM" id="SSF53850">
    <property type="entry name" value="Periplasmic binding protein-like II"/>
    <property type="match status" value="1"/>
</dbReference>
<sequence length="305" mass="32306">MDPRRLRLLLELSRRGSMREVADAVGVATSTVSQQLAVLSTEAGVRLIEPAGRRVRLTPAGRRLAAHAVAILGAIEAARSDLDPAAEPAGDVRVAAFATAARRSLLPVARALLADHPRVRLHIFEHEPTEALSLLHDDVVDLSLTYDYNLAPQVLDPALVTTPLWHAGWSLAVPASGDLPTGDALAVFRHFRASDWVVNSRETTDEEVIRTVSSMAGFTPTIAHRADSLELVQDIIVAGLGVGLLPAAGPALPGVALLPLRDPAVVLRAFAVTTLGQKSWPPLALVLRLIADADRTSPPGTSATT</sequence>
<dbReference type="GO" id="GO:0003677">
    <property type="term" value="F:DNA binding"/>
    <property type="evidence" value="ECO:0007669"/>
    <property type="project" value="UniProtKB-KW"/>
</dbReference>
<keyword evidence="7" id="KW-1185">Reference proteome</keyword>
<dbReference type="PROSITE" id="PS50931">
    <property type="entry name" value="HTH_LYSR"/>
    <property type="match status" value="1"/>
</dbReference>
<dbReference type="EMBL" id="SDWW01000021">
    <property type="protein sequence ID" value="RYV51118.1"/>
    <property type="molecule type" value="Genomic_DNA"/>
</dbReference>
<accession>A0A4Q5MZD6</accession>
<keyword evidence="3" id="KW-0238">DNA-binding</keyword>
<dbReference type="InterPro" id="IPR005119">
    <property type="entry name" value="LysR_subst-bd"/>
</dbReference>
<evidence type="ECO:0000259" key="5">
    <source>
        <dbReference type="PROSITE" id="PS50931"/>
    </source>
</evidence>
<feature type="domain" description="HTH lysR-type" evidence="5">
    <location>
        <begin position="1"/>
        <end position="58"/>
    </location>
</feature>
<dbReference type="AlphaFoldDB" id="A0A4Q5MZD6"/>
<dbReference type="PANTHER" id="PTHR30346">
    <property type="entry name" value="TRANSCRIPTIONAL DUAL REGULATOR HCAR-RELATED"/>
    <property type="match status" value="1"/>
</dbReference>
<comment type="caution">
    <text evidence="6">The sequence shown here is derived from an EMBL/GenBank/DDBJ whole genome shotgun (WGS) entry which is preliminary data.</text>
</comment>
<dbReference type="InterPro" id="IPR000847">
    <property type="entry name" value="LysR_HTH_N"/>
</dbReference>
<dbReference type="Pfam" id="PF03466">
    <property type="entry name" value="LysR_substrate"/>
    <property type="match status" value="1"/>
</dbReference>
<dbReference type="InterPro" id="IPR036390">
    <property type="entry name" value="WH_DNA-bd_sf"/>
</dbReference>
<evidence type="ECO:0000256" key="1">
    <source>
        <dbReference type="ARBA" id="ARBA00009437"/>
    </source>
</evidence>
<dbReference type="InterPro" id="IPR036388">
    <property type="entry name" value="WH-like_DNA-bd_sf"/>
</dbReference>
<keyword evidence="2" id="KW-0805">Transcription regulation</keyword>
<dbReference type="RefSeq" id="WP_130102557.1">
    <property type="nucleotide sequence ID" value="NZ_SDWW01000021.1"/>
</dbReference>
<evidence type="ECO:0000256" key="3">
    <source>
        <dbReference type="ARBA" id="ARBA00023125"/>
    </source>
</evidence>
<evidence type="ECO:0000256" key="4">
    <source>
        <dbReference type="ARBA" id="ARBA00023163"/>
    </source>
</evidence>
<dbReference type="Gene3D" id="1.10.10.10">
    <property type="entry name" value="Winged helix-like DNA-binding domain superfamily/Winged helix DNA-binding domain"/>
    <property type="match status" value="1"/>
</dbReference>
<keyword evidence="4" id="KW-0804">Transcription</keyword>
<evidence type="ECO:0000313" key="6">
    <source>
        <dbReference type="EMBL" id="RYV51118.1"/>
    </source>
</evidence>
<dbReference type="SUPFAM" id="SSF46785">
    <property type="entry name" value="Winged helix' DNA-binding domain"/>
    <property type="match status" value="1"/>
</dbReference>
<dbReference type="OrthoDB" id="4131546at2"/>
<protein>
    <submittedName>
        <fullName evidence="6">LysR family transcriptional regulator</fullName>
    </submittedName>
</protein>
<dbReference type="Pfam" id="PF00126">
    <property type="entry name" value="HTH_1"/>
    <property type="match status" value="1"/>
</dbReference>
<organism evidence="6 7">
    <name type="scientific">Pengzhenrongella frigida</name>
    <dbReference type="NCBI Taxonomy" id="1259133"/>
    <lineage>
        <taxon>Bacteria</taxon>
        <taxon>Bacillati</taxon>
        <taxon>Actinomycetota</taxon>
        <taxon>Actinomycetes</taxon>
        <taxon>Micrococcales</taxon>
        <taxon>Pengzhenrongella</taxon>
    </lineage>
</organism>
<proteinExistence type="inferred from homology"/>
<evidence type="ECO:0000313" key="7">
    <source>
        <dbReference type="Proteomes" id="UP000293764"/>
    </source>
</evidence>
<dbReference type="GO" id="GO:0032993">
    <property type="term" value="C:protein-DNA complex"/>
    <property type="evidence" value="ECO:0007669"/>
    <property type="project" value="TreeGrafter"/>
</dbReference>
<gene>
    <name evidence="6" type="ORF">EUA98_10085</name>
</gene>
<dbReference type="Proteomes" id="UP000293764">
    <property type="component" value="Unassembled WGS sequence"/>
</dbReference>
<evidence type="ECO:0000256" key="2">
    <source>
        <dbReference type="ARBA" id="ARBA00023015"/>
    </source>
</evidence>
<comment type="similarity">
    <text evidence="1">Belongs to the LysR transcriptional regulatory family.</text>
</comment>